<keyword evidence="1" id="KW-0472">Membrane</keyword>
<evidence type="ECO:0000313" key="4">
    <source>
        <dbReference type="EMBL" id="QLG89641.1"/>
    </source>
</evidence>
<feature type="transmembrane region" description="Helical" evidence="1">
    <location>
        <begin position="7"/>
        <end position="27"/>
    </location>
</feature>
<dbReference type="KEGG" id="chiz:HQ393_16075"/>
<accession>A0A7H9BNM4</accession>
<dbReference type="InterPro" id="IPR042461">
    <property type="entry name" value="LapD_MoxY_peri_C"/>
</dbReference>
<dbReference type="Pfam" id="PF00563">
    <property type="entry name" value="EAL"/>
    <property type="match status" value="1"/>
</dbReference>
<dbReference type="InterPro" id="IPR001633">
    <property type="entry name" value="EAL_dom"/>
</dbReference>
<evidence type="ECO:0000259" key="2">
    <source>
        <dbReference type="PROSITE" id="PS50883"/>
    </source>
</evidence>
<dbReference type="Gene3D" id="3.30.110.200">
    <property type="match status" value="1"/>
</dbReference>
<dbReference type="Pfam" id="PF16448">
    <property type="entry name" value="LapD_MoxY_N"/>
    <property type="match status" value="1"/>
</dbReference>
<dbReference type="Proteomes" id="UP000509597">
    <property type="component" value="Chromosome"/>
</dbReference>
<dbReference type="InterPro" id="IPR035919">
    <property type="entry name" value="EAL_sf"/>
</dbReference>
<dbReference type="EMBL" id="CP058627">
    <property type="protein sequence ID" value="QLG89641.1"/>
    <property type="molecule type" value="Genomic_DNA"/>
</dbReference>
<keyword evidence="5" id="KW-1185">Reference proteome</keyword>
<dbReference type="Gene3D" id="3.20.20.450">
    <property type="entry name" value="EAL domain"/>
    <property type="match status" value="1"/>
</dbReference>
<keyword evidence="1" id="KW-0812">Transmembrane</keyword>
<dbReference type="InterPro" id="IPR029787">
    <property type="entry name" value="Nucleotide_cyclase"/>
</dbReference>
<dbReference type="PANTHER" id="PTHR33121:SF23">
    <property type="entry name" value="CYCLIC DI-GMP PHOSPHODIESTERASE PDEB"/>
    <property type="match status" value="1"/>
</dbReference>
<dbReference type="PROSITE" id="PS50887">
    <property type="entry name" value="GGDEF"/>
    <property type="match status" value="1"/>
</dbReference>
<dbReference type="RefSeq" id="WP_179356549.1">
    <property type="nucleotide sequence ID" value="NZ_CP058627.1"/>
</dbReference>
<dbReference type="Gene3D" id="3.30.70.270">
    <property type="match status" value="1"/>
</dbReference>
<proteinExistence type="predicted"/>
<evidence type="ECO:0000313" key="5">
    <source>
        <dbReference type="Proteomes" id="UP000509597"/>
    </source>
</evidence>
<keyword evidence="1" id="KW-1133">Transmembrane helix</keyword>
<dbReference type="Pfam" id="PF00990">
    <property type="entry name" value="GGDEF"/>
    <property type="match status" value="1"/>
</dbReference>
<gene>
    <name evidence="4" type="ORF">HQ393_16075</name>
</gene>
<name>A0A7H9BNM4_9NEIS</name>
<dbReference type="SMART" id="SM00052">
    <property type="entry name" value="EAL"/>
    <property type="match status" value="1"/>
</dbReference>
<dbReference type="SUPFAM" id="SSF55073">
    <property type="entry name" value="Nucleotide cyclase"/>
    <property type="match status" value="1"/>
</dbReference>
<dbReference type="SMART" id="SM00267">
    <property type="entry name" value="GGDEF"/>
    <property type="match status" value="1"/>
</dbReference>
<dbReference type="InterPro" id="IPR043128">
    <property type="entry name" value="Rev_trsase/Diguanyl_cyclase"/>
</dbReference>
<dbReference type="CDD" id="cd01948">
    <property type="entry name" value="EAL"/>
    <property type="match status" value="1"/>
</dbReference>
<dbReference type="NCBIfam" id="TIGR00254">
    <property type="entry name" value="GGDEF"/>
    <property type="match status" value="1"/>
</dbReference>
<reference evidence="4 5" key="1">
    <citation type="submission" date="2020-07" db="EMBL/GenBank/DDBJ databases">
        <title>Complete genome sequence of Chitinibacter sp. 2T18.</title>
        <authorList>
            <person name="Bae J.-W."/>
            <person name="Choi J.-W."/>
        </authorList>
    </citation>
    <scope>NUCLEOTIDE SEQUENCE [LARGE SCALE GENOMIC DNA]</scope>
    <source>
        <strain evidence="4 5">2T18</strain>
    </source>
</reference>
<dbReference type="SUPFAM" id="SSF141868">
    <property type="entry name" value="EAL domain-like"/>
    <property type="match status" value="1"/>
</dbReference>
<dbReference type="InterPro" id="IPR000160">
    <property type="entry name" value="GGDEF_dom"/>
</dbReference>
<dbReference type="CDD" id="cd01949">
    <property type="entry name" value="GGDEF"/>
    <property type="match status" value="1"/>
</dbReference>
<dbReference type="PANTHER" id="PTHR33121">
    <property type="entry name" value="CYCLIC DI-GMP PHOSPHODIESTERASE PDEF"/>
    <property type="match status" value="1"/>
</dbReference>
<dbReference type="AlphaFoldDB" id="A0A7H9BNM4"/>
<dbReference type="InterPro" id="IPR050706">
    <property type="entry name" value="Cyclic-di-GMP_PDE-like"/>
</dbReference>
<evidence type="ECO:0000259" key="3">
    <source>
        <dbReference type="PROSITE" id="PS50887"/>
    </source>
</evidence>
<feature type="domain" description="EAL" evidence="2">
    <location>
        <begin position="411"/>
        <end position="654"/>
    </location>
</feature>
<organism evidence="4 5">
    <name type="scientific">Chitinibacter bivalviorum</name>
    <dbReference type="NCBI Taxonomy" id="2739434"/>
    <lineage>
        <taxon>Bacteria</taxon>
        <taxon>Pseudomonadati</taxon>
        <taxon>Pseudomonadota</taxon>
        <taxon>Betaproteobacteria</taxon>
        <taxon>Neisseriales</taxon>
        <taxon>Chitinibacteraceae</taxon>
        <taxon>Chitinibacter</taxon>
    </lineage>
</organism>
<dbReference type="GO" id="GO:0071111">
    <property type="term" value="F:cyclic-guanylate-specific phosphodiesterase activity"/>
    <property type="evidence" value="ECO:0007669"/>
    <property type="project" value="InterPro"/>
</dbReference>
<dbReference type="Gene3D" id="6.20.270.20">
    <property type="entry name" value="LapD/MoxY periplasmic domain"/>
    <property type="match status" value="1"/>
</dbReference>
<sequence length="654" mass="72833">MTLLKQLIILIAALFVFLFCGTVYLNAQNSRAFLTEQLTTISQDTATSLGMQLSPLILDKNNKVFVERTVDAIFDSGYYREIHIDDMEGKSILVRKSGTHVNNVPDWFIALFPIETPIAESVMTSGWQQAGTIRIAANPGIAYASLWGSSINALIWFSIASIITLILGLFLLHFVLRPLHEVERQAMAICNREYPEAAKLPWTLDLRSVVQAMNRMTQKVKEMFAEQAASIERMRAEAYLDTLTGLANRRYFDVHVKQLMEAEEPLSHAALLFLEISHLKEINDQKGFRVVDNLLVETAALVKGIIGDDASEAFAARMSGNTFAAFFVGVDAEKAQHLGATLVSRIASLHERGMTPFSDVGHVGVAMYHGQKLNNWLSEVDMALRSAQSEGPNIMHFYAPQEATGHGALSASQWKGVLLEALNSQRIELYTQVVNHIDGRLVHREVFVRIRDELGEQIPAGLFVPMAKRHGLIQEFDRVVINLCLKELAKDPTLQLAINLFPASISHPEFVKWLIGKLAAKPELAYQLCFELPEQEAVTQLDDLRTFIEEVGKLGVQVGLDNFGRGFSSFTYLSTLKVHYLKVDGSFSKDIDQNRENQFFMDAMVKIAHGLDLVVIAKSVETPAEQTMLESLRVDGVQGFGVGGTELWKKAPSL</sequence>
<dbReference type="PROSITE" id="PS50883">
    <property type="entry name" value="EAL"/>
    <property type="match status" value="1"/>
</dbReference>
<evidence type="ECO:0000256" key="1">
    <source>
        <dbReference type="SAM" id="Phobius"/>
    </source>
</evidence>
<protein>
    <submittedName>
        <fullName evidence="4">EAL domain-containing protein</fullName>
    </submittedName>
</protein>
<dbReference type="InterPro" id="IPR032244">
    <property type="entry name" value="LapD_MoxY_N"/>
</dbReference>
<feature type="domain" description="GGDEF" evidence="3">
    <location>
        <begin position="267"/>
        <end position="400"/>
    </location>
</feature>
<feature type="transmembrane region" description="Helical" evidence="1">
    <location>
        <begin position="153"/>
        <end position="176"/>
    </location>
</feature>